<dbReference type="Gene3D" id="3.40.50.300">
    <property type="entry name" value="P-loop containing nucleotide triphosphate hydrolases"/>
    <property type="match status" value="1"/>
</dbReference>
<dbReference type="AlphaFoldDB" id="A0A9W9KKS4"/>
<organism evidence="2 3">
    <name type="scientific">Penicillium angulare</name>
    <dbReference type="NCBI Taxonomy" id="116970"/>
    <lineage>
        <taxon>Eukaryota</taxon>
        <taxon>Fungi</taxon>
        <taxon>Dikarya</taxon>
        <taxon>Ascomycota</taxon>
        <taxon>Pezizomycotina</taxon>
        <taxon>Eurotiomycetes</taxon>
        <taxon>Eurotiomycetidae</taxon>
        <taxon>Eurotiales</taxon>
        <taxon>Aspergillaceae</taxon>
        <taxon>Penicillium</taxon>
    </lineage>
</organism>
<dbReference type="OrthoDB" id="10041966at2759"/>
<keyword evidence="3" id="KW-1185">Reference proteome</keyword>
<accession>A0A9W9KKS4</accession>
<dbReference type="EMBL" id="JAPQKH010000003">
    <property type="protein sequence ID" value="KAJ5109007.1"/>
    <property type="molecule type" value="Genomic_DNA"/>
</dbReference>
<evidence type="ECO:0000256" key="1">
    <source>
        <dbReference type="SAM" id="MobiDB-lite"/>
    </source>
</evidence>
<reference evidence="2" key="2">
    <citation type="journal article" date="2023" name="IMA Fungus">
        <title>Comparative genomic study of the Penicillium genus elucidates a diverse pangenome and 15 lateral gene transfer events.</title>
        <authorList>
            <person name="Petersen C."/>
            <person name="Sorensen T."/>
            <person name="Nielsen M.R."/>
            <person name="Sondergaard T.E."/>
            <person name="Sorensen J.L."/>
            <person name="Fitzpatrick D.A."/>
            <person name="Frisvad J.C."/>
            <person name="Nielsen K.L."/>
        </authorList>
    </citation>
    <scope>NUCLEOTIDE SEQUENCE</scope>
    <source>
        <strain evidence="2">IBT 30069</strain>
    </source>
</reference>
<gene>
    <name evidence="2" type="ORF">N7456_005682</name>
</gene>
<protein>
    <submittedName>
        <fullName evidence="2">Phosphoribulokinase/uridine kinase</fullName>
    </submittedName>
</protein>
<feature type="region of interest" description="Disordered" evidence="1">
    <location>
        <begin position="113"/>
        <end position="133"/>
    </location>
</feature>
<name>A0A9W9KKS4_9EURO</name>
<sequence length="339" mass="37436">MASPPQKQSTIIVGISGPSSSGKTTLARLLQQIFCGVDLQLNPESTSQESEKENGKLNTFIIHEDDFYYPDDQIPYTTTKSGKIQDWDTIGAIDTSFLAQALLYVRENGRLPPRLQSKEDQNESSHSGVEESLVSEMRNLVQKRLAGTNTNTNARAEEQIQKAKTIAFMEGFLLYTGQSEKSSSPLKPVQDAIHLPLFLPAAYTNVKTRREARSGYVTIGPQPTQEEIQAQAQSGTGSEQTHEHKAPLDLEAESDQPPQNFWVDPPGYVDDIVWPRYVEDHAWLLVAEEGEGDLVSRVGEGVNVREDAGVVVAPGKGDVGMDVILRWAVGEILNFYDSF</sequence>
<dbReference type="Proteomes" id="UP001149165">
    <property type="component" value="Unassembled WGS sequence"/>
</dbReference>
<dbReference type="CDD" id="cd02024">
    <property type="entry name" value="NRK1"/>
    <property type="match status" value="1"/>
</dbReference>
<dbReference type="InterPro" id="IPR027417">
    <property type="entry name" value="P-loop_NTPase"/>
</dbReference>
<dbReference type="PANTHER" id="PTHR10285">
    <property type="entry name" value="URIDINE KINASE"/>
    <property type="match status" value="1"/>
</dbReference>
<evidence type="ECO:0000313" key="3">
    <source>
        <dbReference type="Proteomes" id="UP001149165"/>
    </source>
</evidence>
<feature type="compositionally biased region" description="Polar residues" evidence="1">
    <location>
        <begin position="221"/>
        <end position="239"/>
    </location>
</feature>
<reference evidence="2" key="1">
    <citation type="submission" date="2022-11" db="EMBL/GenBank/DDBJ databases">
        <authorList>
            <person name="Petersen C."/>
        </authorList>
    </citation>
    <scope>NUCLEOTIDE SEQUENCE</scope>
    <source>
        <strain evidence="2">IBT 30069</strain>
    </source>
</reference>
<dbReference type="SUPFAM" id="SSF52540">
    <property type="entry name" value="P-loop containing nucleoside triphosphate hydrolases"/>
    <property type="match status" value="1"/>
</dbReference>
<comment type="caution">
    <text evidence="2">The sequence shown here is derived from an EMBL/GenBank/DDBJ whole genome shotgun (WGS) entry which is preliminary data.</text>
</comment>
<proteinExistence type="predicted"/>
<evidence type="ECO:0000313" key="2">
    <source>
        <dbReference type="EMBL" id="KAJ5109007.1"/>
    </source>
</evidence>
<feature type="region of interest" description="Disordered" evidence="1">
    <location>
        <begin position="217"/>
        <end position="245"/>
    </location>
</feature>